<comment type="caution">
    <text evidence="11">The sequence shown here is derived from an EMBL/GenBank/DDBJ whole genome shotgun (WGS) entry which is preliminary data.</text>
</comment>
<gene>
    <name evidence="10" type="ORF">Alo02nite_52200</name>
    <name evidence="11" type="ORF">BJ964_000148</name>
</gene>
<keyword evidence="2" id="KW-1003">Cell membrane</keyword>
<evidence type="ECO:0000259" key="8">
    <source>
        <dbReference type="Pfam" id="PF02687"/>
    </source>
</evidence>
<evidence type="ECO:0000256" key="3">
    <source>
        <dbReference type="ARBA" id="ARBA00022692"/>
    </source>
</evidence>
<sequence length="406" mass="41213">MTGKIELSSITARDLIGEALAGILQRPGRAMLTCLGTVLGVGAFVAVLGLTATASGQVGSRFNALVATEVTVEDSGKADPNLVPTPFPVDVDTRLARVNGVVGGGVYWPVPAEGAQVRAAPVGVAAVGQNIPVMAVTPGLFTAVAPRMTAGRTFDAYHEKAGAQVAVLGAGIARQLGITSLDTRPAVFIGGVPYSVIGITDQVQRMPALLLTVMIPSGSAPVIGARPGEERPKMLIATELGAARQVAAEVPRALRPDAPDTLTVLPPPDPRELRDEVDGDLGSLFLMLAGVCLVIGAVGIANTTLVAVLERVGEIGLRRSVGARGVHIAAQFLAESGVLGALGGLFGCSIGVVAVVATAAVKGWTPIAEPLTVAAAPLIGLVSGVLAGAYPAYRAARIEPVEALRR</sequence>
<dbReference type="EMBL" id="JACHNC010000001">
    <property type="protein sequence ID" value="MBB4745987.1"/>
    <property type="molecule type" value="Genomic_DNA"/>
</dbReference>
<comment type="subcellular location">
    <subcellularLocation>
        <location evidence="1">Cell membrane</location>
        <topology evidence="1">Multi-pass membrane protein</topology>
    </subcellularLocation>
</comment>
<proteinExistence type="inferred from homology"/>
<dbReference type="GO" id="GO:0005886">
    <property type="term" value="C:plasma membrane"/>
    <property type="evidence" value="ECO:0007669"/>
    <property type="project" value="UniProtKB-SubCell"/>
</dbReference>
<feature type="transmembrane region" description="Helical" evidence="7">
    <location>
        <begin position="284"/>
        <end position="309"/>
    </location>
</feature>
<dbReference type="InterPro" id="IPR003838">
    <property type="entry name" value="ABC3_permease_C"/>
</dbReference>
<dbReference type="PANTHER" id="PTHR30572">
    <property type="entry name" value="MEMBRANE COMPONENT OF TRANSPORTER-RELATED"/>
    <property type="match status" value="1"/>
</dbReference>
<dbReference type="InterPro" id="IPR025857">
    <property type="entry name" value="MacB_PCD"/>
</dbReference>
<dbReference type="PANTHER" id="PTHR30572:SF4">
    <property type="entry name" value="ABC TRANSPORTER PERMEASE YTRF"/>
    <property type="match status" value="1"/>
</dbReference>
<evidence type="ECO:0000256" key="5">
    <source>
        <dbReference type="ARBA" id="ARBA00023136"/>
    </source>
</evidence>
<dbReference type="GO" id="GO:0022857">
    <property type="term" value="F:transmembrane transporter activity"/>
    <property type="evidence" value="ECO:0007669"/>
    <property type="project" value="TreeGrafter"/>
</dbReference>
<reference evidence="10 13" key="2">
    <citation type="submission" date="2021-01" db="EMBL/GenBank/DDBJ databases">
        <title>Whole genome shotgun sequence of Actinoplanes lobatus NBRC 12513.</title>
        <authorList>
            <person name="Komaki H."/>
            <person name="Tamura T."/>
        </authorList>
    </citation>
    <scope>NUCLEOTIDE SEQUENCE [LARGE SCALE GENOMIC DNA]</scope>
    <source>
        <strain evidence="10 13">NBRC 12513</strain>
    </source>
</reference>
<keyword evidence="3 7" id="KW-0812">Transmembrane</keyword>
<evidence type="ECO:0000256" key="6">
    <source>
        <dbReference type="ARBA" id="ARBA00038076"/>
    </source>
</evidence>
<evidence type="ECO:0000313" key="13">
    <source>
        <dbReference type="Proteomes" id="UP000631312"/>
    </source>
</evidence>
<feature type="domain" description="ABC3 transporter permease C-terminal" evidence="8">
    <location>
        <begin position="287"/>
        <end position="400"/>
    </location>
</feature>
<evidence type="ECO:0000313" key="10">
    <source>
        <dbReference type="EMBL" id="GIE42322.1"/>
    </source>
</evidence>
<evidence type="ECO:0000256" key="1">
    <source>
        <dbReference type="ARBA" id="ARBA00004651"/>
    </source>
</evidence>
<comment type="similarity">
    <text evidence="6">Belongs to the ABC-4 integral membrane protein family.</text>
</comment>
<dbReference type="EMBL" id="BOMP01000092">
    <property type="protein sequence ID" value="GIE42322.1"/>
    <property type="molecule type" value="Genomic_DNA"/>
</dbReference>
<keyword evidence="5 7" id="KW-0472">Membrane</keyword>
<dbReference type="RefSeq" id="WP_203832662.1">
    <property type="nucleotide sequence ID" value="NZ_BOMP01000092.1"/>
</dbReference>
<dbReference type="Pfam" id="PF02687">
    <property type="entry name" value="FtsX"/>
    <property type="match status" value="1"/>
</dbReference>
<keyword evidence="4 7" id="KW-1133">Transmembrane helix</keyword>
<evidence type="ECO:0000256" key="2">
    <source>
        <dbReference type="ARBA" id="ARBA00022475"/>
    </source>
</evidence>
<evidence type="ECO:0000259" key="9">
    <source>
        <dbReference type="Pfam" id="PF12704"/>
    </source>
</evidence>
<accession>A0A7W7H9D5</accession>
<evidence type="ECO:0000256" key="4">
    <source>
        <dbReference type="ARBA" id="ARBA00022989"/>
    </source>
</evidence>
<feature type="transmembrane region" description="Helical" evidence="7">
    <location>
        <begin position="373"/>
        <end position="393"/>
    </location>
</feature>
<feature type="transmembrane region" description="Helical" evidence="7">
    <location>
        <begin position="338"/>
        <end position="361"/>
    </location>
</feature>
<dbReference type="InterPro" id="IPR050250">
    <property type="entry name" value="Macrolide_Exporter_MacB"/>
</dbReference>
<evidence type="ECO:0000313" key="12">
    <source>
        <dbReference type="Proteomes" id="UP000590511"/>
    </source>
</evidence>
<dbReference type="Proteomes" id="UP000631312">
    <property type="component" value="Unassembled WGS sequence"/>
</dbReference>
<dbReference type="AlphaFoldDB" id="A0A7W7H9D5"/>
<feature type="domain" description="MacB-like periplasmic core" evidence="9">
    <location>
        <begin position="31"/>
        <end position="218"/>
    </location>
</feature>
<name>A0A7W7H9D5_9ACTN</name>
<reference evidence="11 12" key="1">
    <citation type="submission" date="2020-08" db="EMBL/GenBank/DDBJ databases">
        <title>Sequencing the genomes of 1000 actinobacteria strains.</title>
        <authorList>
            <person name="Klenk H.-P."/>
        </authorList>
    </citation>
    <scope>NUCLEOTIDE SEQUENCE [LARGE SCALE GENOMIC DNA]</scope>
    <source>
        <strain evidence="11 12">DSM 43150</strain>
    </source>
</reference>
<feature type="transmembrane region" description="Helical" evidence="7">
    <location>
        <begin position="30"/>
        <end position="52"/>
    </location>
</feature>
<evidence type="ECO:0000256" key="7">
    <source>
        <dbReference type="SAM" id="Phobius"/>
    </source>
</evidence>
<protein>
    <submittedName>
        <fullName evidence="10">ABC transporter permease</fullName>
    </submittedName>
    <submittedName>
        <fullName evidence="11">Putative ABC transport system permease protein</fullName>
    </submittedName>
</protein>
<evidence type="ECO:0000313" key="11">
    <source>
        <dbReference type="EMBL" id="MBB4745987.1"/>
    </source>
</evidence>
<dbReference type="Pfam" id="PF12704">
    <property type="entry name" value="MacB_PCD"/>
    <property type="match status" value="1"/>
</dbReference>
<keyword evidence="13" id="KW-1185">Reference proteome</keyword>
<dbReference type="Proteomes" id="UP000590511">
    <property type="component" value="Unassembled WGS sequence"/>
</dbReference>
<organism evidence="11 12">
    <name type="scientific">Actinoplanes lobatus</name>
    <dbReference type="NCBI Taxonomy" id="113568"/>
    <lineage>
        <taxon>Bacteria</taxon>
        <taxon>Bacillati</taxon>
        <taxon>Actinomycetota</taxon>
        <taxon>Actinomycetes</taxon>
        <taxon>Micromonosporales</taxon>
        <taxon>Micromonosporaceae</taxon>
        <taxon>Actinoplanes</taxon>
    </lineage>
</organism>